<dbReference type="InterPro" id="IPR036748">
    <property type="entry name" value="MTH938-like_sf"/>
</dbReference>
<evidence type="ECO:0000313" key="2">
    <source>
        <dbReference type="Proteomes" id="UP000530660"/>
    </source>
</evidence>
<reference evidence="1 2" key="1">
    <citation type="journal article" date="2020" name="J. Phycol.">
        <title>Comparative genome analysis reveals Cyanidiococcus gen. nov., a new extremophilic red algal genus sister to Cyanidioschyzon (Cyanidioschyzonaceae, Rhodophyta).</title>
        <authorList>
            <person name="Liu S.-L."/>
            <person name="Chiang Y.-R."/>
            <person name="Yoon H.S."/>
            <person name="Fu H.-Y."/>
        </authorList>
    </citation>
    <scope>NUCLEOTIDE SEQUENCE [LARGE SCALE GENOMIC DNA]</scope>
    <source>
        <strain evidence="1 2">THAL066</strain>
    </source>
</reference>
<dbReference type="Gene3D" id="3.40.1230.10">
    <property type="entry name" value="MTH938-like"/>
    <property type="match status" value="1"/>
</dbReference>
<dbReference type="EMBL" id="VWRR01000003">
    <property type="protein sequence ID" value="KAF6004499.1"/>
    <property type="molecule type" value="Genomic_DNA"/>
</dbReference>
<keyword evidence="2" id="KW-1185">Reference proteome</keyword>
<protein>
    <submittedName>
        <fullName evidence="1">Uncharacterized protein</fullName>
    </submittedName>
</protein>
<dbReference type="OrthoDB" id="20681at2759"/>
<dbReference type="Proteomes" id="UP000530660">
    <property type="component" value="Unassembled WGS sequence"/>
</dbReference>
<dbReference type="GO" id="GO:0032981">
    <property type="term" value="P:mitochondrial respiratory chain complex I assembly"/>
    <property type="evidence" value="ECO:0007669"/>
    <property type="project" value="TreeGrafter"/>
</dbReference>
<dbReference type="Pfam" id="PF04430">
    <property type="entry name" value="DUF498"/>
    <property type="match status" value="1"/>
</dbReference>
<dbReference type="AlphaFoldDB" id="A0A7J7IP70"/>
<organism evidence="1 2">
    <name type="scientific">Cyanidiococcus yangmingshanensis</name>
    <dbReference type="NCBI Taxonomy" id="2690220"/>
    <lineage>
        <taxon>Eukaryota</taxon>
        <taxon>Rhodophyta</taxon>
        <taxon>Bangiophyceae</taxon>
        <taxon>Cyanidiales</taxon>
        <taxon>Cyanidiaceae</taxon>
        <taxon>Cyanidiococcus</taxon>
    </lineage>
</organism>
<dbReference type="PANTHER" id="PTHR21192">
    <property type="entry name" value="NUCLEAR PROTEIN E3-3"/>
    <property type="match status" value="1"/>
</dbReference>
<evidence type="ECO:0000313" key="1">
    <source>
        <dbReference type="EMBL" id="KAF6004499.1"/>
    </source>
</evidence>
<name>A0A7J7IP70_9RHOD</name>
<proteinExistence type="predicted"/>
<comment type="caution">
    <text evidence="1">The sequence shown here is derived from an EMBL/GenBank/DDBJ whole genome shotgun (WGS) entry which is preliminary data.</text>
</comment>
<dbReference type="PANTHER" id="PTHR21192:SF2">
    <property type="entry name" value="NADH DEHYDROGENASE [UBIQUINONE] 1 ALPHA SUBCOMPLEX ASSEMBLY FACTOR 3"/>
    <property type="match status" value="1"/>
</dbReference>
<gene>
    <name evidence="1" type="ORF">F1559_003256</name>
</gene>
<dbReference type="InterPro" id="IPR007523">
    <property type="entry name" value="NDUFAF3/AAMDC"/>
</dbReference>
<accession>A0A7J7IP70</accession>
<sequence>MQIVRGLLRQGQTLHKAAFRAPDADVRFERHPGNAKKALNGANETEHVEAASLPRASTVPPTIRALIQARASRSFWAQTHVDAIQDDGLIINGLVFRSSALLLLPHFVLSVSSLHRLEDLHRDSLCLLELIKPSPTAFVIGSNQFKSRTIGPVVPPDIDRYLREHLRLSYECTSLVNACATFNVLNEERRFPAALVMLDESPDRHDP</sequence>
<dbReference type="SUPFAM" id="SSF64076">
    <property type="entry name" value="MTH938-like"/>
    <property type="match status" value="1"/>
</dbReference>
<dbReference type="GO" id="GO:0005743">
    <property type="term" value="C:mitochondrial inner membrane"/>
    <property type="evidence" value="ECO:0007669"/>
    <property type="project" value="TreeGrafter"/>
</dbReference>